<evidence type="ECO:0000313" key="3">
    <source>
        <dbReference type="EMBL" id="POY35539.1"/>
    </source>
</evidence>
<sequence length="296" mass="35159">MLLFHRNLKIVKFLGGLGNQMFQYAFYKSLSECYSNVKADLSDFHSYDLHYGFELDKVFYIQLKKASNFESKLLDKHGSNNNWYYRKLRRISGLKKAYYHEKTEFNFDPQIYSEGDKSVRYFWGYWQCEKYFETIKDSLVSDFTFTKPLDDENKAILQEIESCNSVSIHIRRGDYVNHPLLGNITTLEYYQTAISIIKTTIENPVFFVFSNDIEWCKETLKEDGFKFINNNTNAQSYVDMQLMSRCKHNIIANSSFSWWAAWLNQNPNKIIISPKKWTNNPEYTYHGLILDSWIKI</sequence>
<accession>A0A2S4ZZP0</accession>
<dbReference type="GO" id="GO:0005975">
    <property type="term" value="P:carbohydrate metabolic process"/>
    <property type="evidence" value="ECO:0007669"/>
    <property type="project" value="InterPro"/>
</dbReference>
<dbReference type="AlphaFoldDB" id="A0A2S4ZZP0"/>
<evidence type="ECO:0000256" key="2">
    <source>
        <dbReference type="ARBA" id="ARBA00022679"/>
    </source>
</evidence>
<keyword evidence="4" id="KW-1185">Reference proteome</keyword>
<proteinExistence type="predicted"/>
<dbReference type="Gene3D" id="3.40.50.11350">
    <property type="match status" value="1"/>
</dbReference>
<dbReference type="InterPro" id="IPR002516">
    <property type="entry name" value="Glyco_trans_11"/>
</dbReference>
<evidence type="ECO:0000256" key="1">
    <source>
        <dbReference type="ARBA" id="ARBA00022676"/>
    </source>
</evidence>
<dbReference type="GO" id="GO:0008107">
    <property type="term" value="F:galactoside 2-alpha-L-fucosyltransferase activity"/>
    <property type="evidence" value="ECO:0007669"/>
    <property type="project" value="InterPro"/>
</dbReference>
<name>A0A2S4ZZP0_9SPHI</name>
<dbReference type="OrthoDB" id="9794601at2"/>
<dbReference type="Proteomes" id="UP000236893">
    <property type="component" value="Unassembled WGS sequence"/>
</dbReference>
<gene>
    <name evidence="3" type="ORF">C3K47_14175</name>
</gene>
<dbReference type="GO" id="GO:0016020">
    <property type="term" value="C:membrane"/>
    <property type="evidence" value="ECO:0007669"/>
    <property type="project" value="InterPro"/>
</dbReference>
<dbReference type="PANTHER" id="PTHR11927">
    <property type="entry name" value="GALACTOSIDE 2-L-FUCOSYLTRANSFERASE"/>
    <property type="match status" value="1"/>
</dbReference>
<dbReference type="Pfam" id="PF01531">
    <property type="entry name" value="Glyco_transf_11"/>
    <property type="match status" value="1"/>
</dbReference>
<dbReference type="EMBL" id="PQVF01000010">
    <property type="protein sequence ID" value="POY35539.1"/>
    <property type="molecule type" value="Genomic_DNA"/>
</dbReference>
<evidence type="ECO:0000313" key="4">
    <source>
        <dbReference type="Proteomes" id="UP000236893"/>
    </source>
</evidence>
<keyword evidence="1 3" id="KW-0328">Glycosyltransferase</keyword>
<dbReference type="PANTHER" id="PTHR11927:SF9">
    <property type="entry name" value="L-FUCOSYLTRANSFERASE"/>
    <property type="match status" value="1"/>
</dbReference>
<reference evidence="3 4" key="1">
    <citation type="submission" date="2018-01" db="EMBL/GenBank/DDBJ databases">
        <authorList>
            <person name="Gaut B.S."/>
            <person name="Morton B.R."/>
            <person name="Clegg M.T."/>
            <person name="Duvall M.R."/>
        </authorList>
    </citation>
    <scope>NUCLEOTIDE SEQUENCE [LARGE SCALE GENOMIC DNA]</scope>
    <source>
        <strain evidence="3 4">HR-AV</strain>
    </source>
</reference>
<organism evidence="3 4">
    <name type="scientific">Solitalea longa</name>
    <dbReference type="NCBI Taxonomy" id="2079460"/>
    <lineage>
        <taxon>Bacteria</taxon>
        <taxon>Pseudomonadati</taxon>
        <taxon>Bacteroidota</taxon>
        <taxon>Sphingobacteriia</taxon>
        <taxon>Sphingobacteriales</taxon>
        <taxon>Sphingobacteriaceae</taxon>
        <taxon>Solitalea</taxon>
    </lineage>
</organism>
<keyword evidence="2 3" id="KW-0808">Transferase</keyword>
<protein>
    <submittedName>
        <fullName evidence="3">Alpha-1,2-fucosyltransferase</fullName>
    </submittedName>
</protein>
<dbReference type="CDD" id="cd11301">
    <property type="entry name" value="Fut1_Fut2_like"/>
    <property type="match status" value="1"/>
</dbReference>
<comment type="caution">
    <text evidence="3">The sequence shown here is derived from an EMBL/GenBank/DDBJ whole genome shotgun (WGS) entry which is preliminary data.</text>
</comment>